<keyword evidence="2" id="KW-1185">Reference proteome</keyword>
<name>A0A1N7PA42_9RHOB</name>
<reference evidence="2" key="1">
    <citation type="submission" date="2017-01" db="EMBL/GenBank/DDBJ databases">
        <authorList>
            <person name="Varghese N."/>
            <person name="Submissions S."/>
        </authorList>
    </citation>
    <scope>NUCLEOTIDE SEQUENCE [LARGE SCALE GENOMIC DNA]</scope>
    <source>
        <strain evidence="2">DSM 19945</strain>
    </source>
</reference>
<proteinExistence type="predicted"/>
<protein>
    <submittedName>
        <fullName evidence="1">Uncharacterized protein</fullName>
    </submittedName>
</protein>
<dbReference type="PROSITE" id="PS50231">
    <property type="entry name" value="RICIN_B_LECTIN"/>
    <property type="match status" value="1"/>
</dbReference>
<accession>A0A1N7PA42</accession>
<dbReference type="EMBL" id="FTOG01000009">
    <property type="protein sequence ID" value="SIT07483.1"/>
    <property type="molecule type" value="Genomic_DNA"/>
</dbReference>
<dbReference type="Proteomes" id="UP000186221">
    <property type="component" value="Unassembled WGS sequence"/>
</dbReference>
<organism evidence="1 2">
    <name type="scientific">Rhodobacter aestuarii</name>
    <dbReference type="NCBI Taxonomy" id="453582"/>
    <lineage>
        <taxon>Bacteria</taxon>
        <taxon>Pseudomonadati</taxon>
        <taxon>Pseudomonadota</taxon>
        <taxon>Alphaproteobacteria</taxon>
        <taxon>Rhodobacterales</taxon>
        <taxon>Rhodobacter group</taxon>
        <taxon>Rhodobacter</taxon>
    </lineage>
</organism>
<dbReference type="STRING" id="453582.SAMN05421580_109177"/>
<gene>
    <name evidence="1" type="ORF">SAMN05421580_109177</name>
</gene>
<sequence length="122" mass="13663">MAGQPLELHNCRLGQDRLFDIMPGGRITVNKHPDLCIGLEAPGMMKPAELVLQPCDEVTADWYWVQQGQFAFEGLVRRGGDGTCWTILQETRDPSMSFPWPVNAVPCDAQAEQTAHFAYSRE</sequence>
<dbReference type="RefSeq" id="WP_076485681.1">
    <property type="nucleotide sequence ID" value="NZ_FTOG01000009.1"/>
</dbReference>
<dbReference type="AlphaFoldDB" id="A0A1N7PA42"/>
<evidence type="ECO:0000313" key="1">
    <source>
        <dbReference type="EMBL" id="SIT07483.1"/>
    </source>
</evidence>
<dbReference type="SUPFAM" id="SSF50370">
    <property type="entry name" value="Ricin B-like lectins"/>
    <property type="match status" value="1"/>
</dbReference>
<dbReference type="OrthoDB" id="7206787at2"/>
<evidence type="ECO:0000313" key="2">
    <source>
        <dbReference type="Proteomes" id="UP000186221"/>
    </source>
</evidence>
<dbReference type="InterPro" id="IPR035992">
    <property type="entry name" value="Ricin_B-like_lectins"/>
</dbReference>